<evidence type="ECO:0000256" key="1">
    <source>
        <dbReference type="SAM" id="SignalP"/>
    </source>
</evidence>
<feature type="signal peptide" evidence="1">
    <location>
        <begin position="1"/>
        <end position="21"/>
    </location>
</feature>
<dbReference type="OMA" id="FRECAKP"/>
<sequence>MIKNQYIFLFFIGLTLQVSLCQDLPSYFTFKPSGIFCPKNSSNCTKFLLSEVNSKTNVNIEVKNLYFESSVNQSIVLSAGANNVVIKGFFMTVMGPIINFRVQQAYRLVPTPNAPPAEGKFYQIENSGIMCIPERQCPGKRAVLINGKNTSVLINNFDDSAYNSIFLFDMSWLESKIVAEKPYTAIVYGTANKGNLVIHSAYVNINDPPTKCPELPLAKCLAGHVTTYIRGSDRCYSFDECTKSGLCSLAIPKCSDHFRLVSYPSKSSHGCPKYLCEPDFLPPTSFHNE</sequence>
<keyword evidence="3" id="KW-1185">Reference proteome</keyword>
<reference evidence="2 3" key="1">
    <citation type="journal article" date="2011" name="Genome Res.">
        <title>Phylogeny-wide analysis of social amoeba genomes highlights ancient origins for complex intercellular communication.</title>
        <authorList>
            <person name="Heidel A.J."/>
            <person name="Lawal H.M."/>
            <person name="Felder M."/>
            <person name="Schilde C."/>
            <person name="Helps N.R."/>
            <person name="Tunggal B."/>
            <person name="Rivero F."/>
            <person name="John U."/>
            <person name="Schleicher M."/>
            <person name="Eichinger L."/>
            <person name="Platzer M."/>
            <person name="Noegel A.A."/>
            <person name="Schaap P."/>
            <person name="Gloeckner G."/>
        </authorList>
    </citation>
    <scope>NUCLEOTIDE SEQUENCE [LARGE SCALE GENOMIC DNA]</scope>
    <source>
        <strain evidence="3">ATCC 26659 / Pp 5 / PN500</strain>
    </source>
</reference>
<dbReference type="EMBL" id="ADBJ01000025">
    <property type="protein sequence ID" value="EFA81676.1"/>
    <property type="molecule type" value="Genomic_DNA"/>
</dbReference>
<dbReference type="FunCoup" id="D3BAT9">
    <property type="interactions" value="804"/>
</dbReference>
<comment type="caution">
    <text evidence="2">The sequence shown here is derived from an EMBL/GenBank/DDBJ whole genome shotgun (WGS) entry which is preliminary data.</text>
</comment>
<gene>
    <name evidence="2" type="ORF">PPL_05670</name>
</gene>
<dbReference type="GeneID" id="31361154"/>
<organism evidence="2 3">
    <name type="scientific">Heterostelium pallidum (strain ATCC 26659 / Pp 5 / PN500)</name>
    <name type="common">Cellular slime mold</name>
    <name type="synonym">Polysphondylium pallidum</name>
    <dbReference type="NCBI Taxonomy" id="670386"/>
    <lineage>
        <taxon>Eukaryota</taxon>
        <taxon>Amoebozoa</taxon>
        <taxon>Evosea</taxon>
        <taxon>Eumycetozoa</taxon>
        <taxon>Dictyostelia</taxon>
        <taxon>Acytosteliales</taxon>
        <taxon>Acytosteliaceae</taxon>
        <taxon>Heterostelium</taxon>
    </lineage>
</organism>
<feature type="chain" id="PRO_5003042314" evidence="1">
    <location>
        <begin position="22"/>
        <end position="289"/>
    </location>
</feature>
<keyword evidence="1" id="KW-0732">Signal</keyword>
<dbReference type="AlphaFoldDB" id="D3BAT9"/>
<protein>
    <submittedName>
        <fullName evidence="2">Uncharacterized protein</fullName>
    </submittedName>
</protein>
<dbReference type="RefSeq" id="XP_020433793.1">
    <property type="nucleotide sequence ID" value="XM_020576544.1"/>
</dbReference>
<dbReference type="InParanoid" id="D3BAT9"/>
<accession>D3BAT9</accession>
<evidence type="ECO:0000313" key="2">
    <source>
        <dbReference type="EMBL" id="EFA81676.1"/>
    </source>
</evidence>
<dbReference type="InterPro" id="IPR040405">
    <property type="entry name" value="DDB_G0275255-like"/>
</dbReference>
<evidence type="ECO:0000313" key="3">
    <source>
        <dbReference type="Proteomes" id="UP000001396"/>
    </source>
</evidence>
<name>D3BAT9_HETP5</name>
<dbReference type="Proteomes" id="UP000001396">
    <property type="component" value="Unassembled WGS sequence"/>
</dbReference>
<dbReference type="PANTHER" id="PTHR34411">
    <property type="entry name" value="DUF6748 DOMAIN-CONTAINING PROTEIN-RELATED"/>
    <property type="match status" value="1"/>
</dbReference>
<proteinExistence type="predicted"/>